<dbReference type="PROSITE" id="PS51257">
    <property type="entry name" value="PROKAR_LIPOPROTEIN"/>
    <property type="match status" value="1"/>
</dbReference>
<evidence type="ECO:0000313" key="2">
    <source>
        <dbReference type="Proteomes" id="UP000199413"/>
    </source>
</evidence>
<organism evidence="1 2">
    <name type="scientific">Micromonospora rhizosphaerae</name>
    <dbReference type="NCBI Taxonomy" id="568872"/>
    <lineage>
        <taxon>Bacteria</taxon>
        <taxon>Bacillati</taxon>
        <taxon>Actinomycetota</taxon>
        <taxon>Actinomycetes</taxon>
        <taxon>Micromonosporales</taxon>
        <taxon>Micromonosporaceae</taxon>
        <taxon>Micromonospora</taxon>
    </lineage>
</organism>
<sequence>MPIDRGRVGHLSGRGIRYAALAACAPLLVAVLTACGPGQSETTSEADSGTAGQWDAYDKQKQNLATCLNEKGLTEVRYLGHDNPMMEFSGWPDTLTPDLDECFEKWPALDPPVKDTPRKPTEEELRKGRAIAQCMRDNGVPGYPDPDPDPAPVDFATLRRQKQEIKDRMAEPAYQAAAKICFTAPAGG</sequence>
<dbReference type="Proteomes" id="UP000199413">
    <property type="component" value="Unassembled WGS sequence"/>
</dbReference>
<gene>
    <name evidence="1" type="ORF">GA0070624_6764</name>
</gene>
<dbReference type="EMBL" id="FMHV01000002">
    <property type="protein sequence ID" value="SCL40001.1"/>
    <property type="molecule type" value="Genomic_DNA"/>
</dbReference>
<name>A0A1C6TE05_9ACTN</name>
<protein>
    <submittedName>
        <fullName evidence="1">Uncharacterized protein</fullName>
    </submittedName>
</protein>
<accession>A0A1C6TE05</accession>
<keyword evidence="2" id="KW-1185">Reference proteome</keyword>
<proteinExistence type="predicted"/>
<dbReference type="OrthoDB" id="3384993at2"/>
<evidence type="ECO:0000313" key="1">
    <source>
        <dbReference type="EMBL" id="SCL40001.1"/>
    </source>
</evidence>
<dbReference type="RefSeq" id="WP_091347758.1">
    <property type="nucleotide sequence ID" value="NZ_FMHV01000002.1"/>
</dbReference>
<dbReference type="STRING" id="568872.GA0070624_6764"/>
<dbReference type="AlphaFoldDB" id="A0A1C6TE05"/>
<reference evidence="2" key="1">
    <citation type="submission" date="2016-06" db="EMBL/GenBank/DDBJ databases">
        <authorList>
            <person name="Varghese N."/>
            <person name="Submissions Spin"/>
        </authorList>
    </citation>
    <scope>NUCLEOTIDE SEQUENCE [LARGE SCALE GENOMIC DNA]</scope>
    <source>
        <strain evidence="2">DSM 45431</strain>
    </source>
</reference>